<sequence>MPPDMKSLTHFSFVLREKYKQCPPMKTNRA</sequence>
<organism evidence="3">
    <name type="scientific">Nippostrongylus brasiliensis</name>
    <name type="common">Rat hookworm</name>
    <dbReference type="NCBI Taxonomy" id="27835"/>
    <lineage>
        <taxon>Eukaryota</taxon>
        <taxon>Metazoa</taxon>
        <taxon>Ecdysozoa</taxon>
        <taxon>Nematoda</taxon>
        <taxon>Chromadorea</taxon>
        <taxon>Rhabditida</taxon>
        <taxon>Rhabditina</taxon>
        <taxon>Rhabditomorpha</taxon>
        <taxon>Strongyloidea</taxon>
        <taxon>Heligmosomidae</taxon>
        <taxon>Nippostrongylus</taxon>
    </lineage>
</organism>
<name>A0A0N4XJ56_NIPBR</name>
<evidence type="ECO:0000313" key="2">
    <source>
        <dbReference type="Proteomes" id="UP000271162"/>
    </source>
</evidence>
<dbReference type="EMBL" id="UYSL01003010">
    <property type="protein sequence ID" value="VDL66148.1"/>
    <property type="molecule type" value="Genomic_DNA"/>
</dbReference>
<reference evidence="3" key="1">
    <citation type="submission" date="2017-02" db="UniProtKB">
        <authorList>
            <consortium name="WormBaseParasite"/>
        </authorList>
    </citation>
    <scope>IDENTIFICATION</scope>
</reference>
<accession>A0A0N4XJ56</accession>
<dbReference type="WBParaSite" id="NBR_0000255801-mRNA-1">
    <property type="protein sequence ID" value="NBR_0000255801-mRNA-1"/>
    <property type="gene ID" value="NBR_0000255801"/>
</dbReference>
<protein>
    <submittedName>
        <fullName evidence="1 3">Uncharacterized protein</fullName>
    </submittedName>
</protein>
<dbReference type="AlphaFoldDB" id="A0A0N4XJ56"/>
<proteinExistence type="predicted"/>
<gene>
    <name evidence="1" type="ORF">NBR_LOCUS2559</name>
</gene>
<evidence type="ECO:0000313" key="3">
    <source>
        <dbReference type="WBParaSite" id="NBR_0000255801-mRNA-1"/>
    </source>
</evidence>
<reference evidence="1 2" key="2">
    <citation type="submission" date="2018-11" db="EMBL/GenBank/DDBJ databases">
        <authorList>
            <consortium name="Pathogen Informatics"/>
        </authorList>
    </citation>
    <scope>NUCLEOTIDE SEQUENCE [LARGE SCALE GENOMIC DNA]</scope>
</reference>
<keyword evidence="2" id="KW-1185">Reference proteome</keyword>
<dbReference type="Proteomes" id="UP000271162">
    <property type="component" value="Unassembled WGS sequence"/>
</dbReference>
<evidence type="ECO:0000313" key="1">
    <source>
        <dbReference type="EMBL" id="VDL66148.1"/>
    </source>
</evidence>